<comment type="caution">
    <text evidence="1">The sequence shown here is derived from an EMBL/GenBank/DDBJ whole genome shotgun (WGS) entry which is preliminary data.</text>
</comment>
<gene>
    <name evidence="1" type="ORF">EVOR1521_LOCUS4492</name>
</gene>
<evidence type="ECO:0000313" key="2">
    <source>
        <dbReference type="Proteomes" id="UP001178507"/>
    </source>
</evidence>
<dbReference type="Proteomes" id="UP001178507">
    <property type="component" value="Unassembled WGS sequence"/>
</dbReference>
<name>A0AA36MJW1_9DINO</name>
<sequence>MGATDRAGTTGRGGRQLATLRTGREGVSCLHLAPAPSQHAAGCTGLSRHCGAVKVDIRCVVDGLLAGVRAGPLLAFRASHGAHYALSGSPANARLGALKTIIFFGKMDGDGPFSGECYVQSNSVYGAAIALPQVARSCGWPGTLVAASVRIYLLCLANFLLQAYLISMIGEEQNFWYPFAGQMHLCDFGSAIQDCPDGKNCLGPGGTNYTYPRLYGYDLWSTRSFVKQSFQAVFPHTGLDQIDPGEYGLESFWCRLACVSLFLLATMDDLSDNLQSAKTLLMTPAEPEPWVEMDVPDWASKQDVKEFNDHTELDLVNFKVAGMPLHWKLLNAIIILLPKTLLWIGVVRSGVHYLMETGDIIDVVVNGMALSFILSVDEMIFSRLCSSVEIHIMRKMEPLKLYDTHIEEHESDEQAIARFEAEAEQVGCFSFICGVVPFQFIALVLLQAGFLWDYYNDNCDRLEDGSSVSKAMHLPAQLHVSWLNYMFGLQIPLQLESFWTRPSA</sequence>
<dbReference type="AlphaFoldDB" id="A0AA36MJW1"/>
<organism evidence="1 2">
    <name type="scientific">Effrenium voratum</name>
    <dbReference type="NCBI Taxonomy" id="2562239"/>
    <lineage>
        <taxon>Eukaryota</taxon>
        <taxon>Sar</taxon>
        <taxon>Alveolata</taxon>
        <taxon>Dinophyceae</taxon>
        <taxon>Suessiales</taxon>
        <taxon>Symbiodiniaceae</taxon>
        <taxon>Effrenium</taxon>
    </lineage>
</organism>
<dbReference type="EMBL" id="CAUJNA010000302">
    <property type="protein sequence ID" value="CAJ1375134.1"/>
    <property type="molecule type" value="Genomic_DNA"/>
</dbReference>
<accession>A0AA36MJW1</accession>
<evidence type="ECO:0000313" key="1">
    <source>
        <dbReference type="EMBL" id="CAJ1375134.1"/>
    </source>
</evidence>
<proteinExistence type="predicted"/>
<reference evidence="1" key="1">
    <citation type="submission" date="2023-08" db="EMBL/GenBank/DDBJ databases">
        <authorList>
            <person name="Chen Y."/>
            <person name="Shah S."/>
            <person name="Dougan E. K."/>
            <person name="Thang M."/>
            <person name="Chan C."/>
        </authorList>
    </citation>
    <scope>NUCLEOTIDE SEQUENCE</scope>
</reference>
<keyword evidence="2" id="KW-1185">Reference proteome</keyword>
<protein>
    <submittedName>
        <fullName evidence="1">Uncharacterized protein</fullName>
    </submittedName>
</protein>